<proteinExistence type="inferred from homology"/>
<evidence type="ECO:0000313" key="8">
    <source>
        <dbReference type="Proteomes" id="UP000245884"/>
    </source>
</evidence>
<dbReference type="GeneID" id="37031111"/>
<feature type="region of interest" description="Disordered" evidence="5">
    <location>
        <begin position="1"/>
        <end position="123"/>
    </location>
</feature>
<dbReference type="RefSeq" id="XP_025361061.1">
    <property type="nucleotide sequence ID" value="XM_025509288.1"/>
</dbReference>
<evidence type="ECO:0000256" key="1">
    <source>
        <dbReference type="ARBA" id="ARBA00010171"/>
    </source>
</evidence>
<dbReference type="GO" id="GO:0016787">
    <property type="term" value="F:hydrolase activity"/>
    <property type="evidence" value="ECO:0007669"/>
    <property type="project" value="UniProtKB-KW"/>
</dbReference>
<feature type="compositionally biased region" description="Low complexity" evidence="5">
    <location>
        <begin position="95"/>
        <end position="109"/>
    </location>
</feature>
<dbReference type="InterPro" id="IPR003395">
    <property type="entry name" value="RecF/RecN/SMC_N"/>
</dbReference>
<feature type="coiled-coil region" evidence="4">
    <location>
        <begin position="438"/>
        <end position="521"/>
    </location>
</feature>
<evidence type="ECO:0000256" key="3">
    <source>
        <dbReference type="ARBA" id="ARBA00023054"/>
    </source>
</evidence>
<dbReference type="PANTHER" id="PTHR45916">
    <property type="entry name" value="STRUCTURAL MAINTENANCE OF CHROMOSOMES PROTEIN 5"/>
    <property type="match status" value="1"/>
</dbReference>
<keyword evidence="3 4" id="KW-0175">Coiled coil</keyword>
<dbReference type="PANTHER" id="PTHR45916:SF1">
    <property type="entry name" value="STRUCTURAL MAINTENANCE OF CHROMOSOMES PROTEIN 5"/>
    <property type="match status" value="1"/>
</dbReference>
<dbReference type="InterPro" id="IPR027417">
    <property type="entry name" value="P-loop_NTPase"/>
</dbReference>
<organism evidence="7 8">
    <name type="scientific">Jaminaea rosea</name>
    <dbReference type="NCBI Taxonomy" id="1569628"/>
    <lineage>
        <taxon>Eukaryota</taxon>
        <taxon>Fungi</taxon>
        <taxon>Dikarya</taxon>
        <taxon>Basidiomycota</taxon>
        <taxon>Ustilaginomycotina</taxon>
        <taxon>Exobasidiomycetes</taxon>
        <taxon>Microstromatales</taxon>
        <taxon>Microstromatales incertae sedis</taxon>
        <taxon>Jaminaea</taxon>
    </lineage>
</organism>
<feature type="coiled-coil region" evidence="4">
    <location>
        <begin position="545"/>
        <end position="572"/>
    </location>
</feature>
<dbReference type="STRING" id="1569628.A0A316UMH2"/>
<evidence type="ECO:0000256" key="4">
    <source>
        <dbReference type="SAM" id="Coils"/>
    </source>
</evidence>
<evidence type="ECO:0000256" key="5">
    <source>
        <dbReference type="SAM" id="MobiDB-lite"/>
    </source>
</evidence>
<accession>A0A316UMH2</accession>
<dbReference type="Proteomes" id="UP000245884">
    <property type="component" value="Unassembled WGS sequence"/>
</dbReference>
<dbReference type="OrthoDB" id="10254973at2759"/>
<name>A0A316UMH2_9BASI</name>
<dbReference type="GO" id="GO:0005634">
    <property type="term" value="C:nucleus"/>
    <property type="evidence" value="ECO:0007669"/>
    <property type="project" value="TreeGrafter"/>
</dbReference>
<dbReference type="Pfam" id="PF02463">
    <property type="entry name" value="SMC_N"/>
    <property type="match status" value="1"/>
</dbReference>
<dbReference type="SUPFAM" id="SSF52540">
    <property type="entry name" value="P-loop containing nucleoside triphosphate hydrolases"/>
    <property type="match status" value="1"/>
</dbReference>
<feature type="compositionally biased region" description="Low complexity" evidence="5">
    <location>
        <begin position="1"/>
        <end position="12"/>
    </location>
</feature>
<feature type="compositionally biased region" description="Polar residues" evidence="5">
    <location>
        <begin position="135"/>
        <end position="148"/>
    </location>
</feature>
<gene>
    <name evidence="7" type="ORF">BDZ90DRAFT_280488</name>
</gene>
<reference evidence="7 8" key="1">
    <citation type="journal article" date="2018" name="Mol. Biol. Evol.">
        <title>Broad Genomic Sampling Reveals a Smut Pathogenic Ancestry of the Fungal Clade Ustilaginomycotina.</title>
        <authorList>
            <person name="Kijpornyongpan T."/>
            <person name="Mondo S.J."/>
            <person name="Barry K."/>
            <person name="Sandor L."/>
            <person name="Lee J."/>
            <person name="Lipzen A."/>
            <person name="Pangilinan J."/>
            <person name="LaButti K."/>
            <person name="Hainaut M."/>
            <person name="Henrissat B."/>
            <person name="Grigoriev I.V."/>
            <person name="Spatafora J.W."/>
            <person name="Aime M.C."/>
        </authorList>
    </citation>
    <scope>NUCLEOTIDE SEQUENCE [LARGE SCALE GENOMIC DNA]</scope>
    <source>
        <strain evidence="7 8">MCA 5214</strain>
    </source>
</reference>
<protein>
    <recommendedName>
        <fullName evidence="2">Structural maintenance of chromosomes protein 5</fullName>
    </recommendedName>
</protein>
<dbReference type="AlphaFoldDB" id="A0A316UMH2"/>
<feature type="coiled-coil region" evidence="4">
    <location>
        <begin position="949"/>
        <end position="976"/>
    </location>
</feature>
<dbReference type="GO" id="GO:0000724">
    <property type="term" value="P:double-strand break repair via homologous recombination"/>
    <property type="evidence" value="ECO:0007669"/>
    <property type="project" value="TreeGrafter"/>
</dbReference>
<evidence type="ECO:0000256" key="2">
    <source>
        <dbReference type="ARBA" id="ARBA00018687"/>
    </source>
</evidence>
<comment type="similarity">
    <text evidence="1">Belongs to the SMC family. SMC5 subfamily.</text>
</comment>
<dbReference type="EMBL" id="KZ819671">
    <property type="protein sequence ID" value="PWN26449.1"/>
    <property type="molecule type" value="Genomic_DNA"/>
</dbReference>
<feature type="domain" description="RecF/RecN/SMC N-terminal" evidence="6">
    <location>
        <begin position="193"/>
        <end position="1197"/>
    </location>
</feature>
<feature type="coiled-coil region" evidence="4">
    <location>
        <begin position="357"/>
        <end position="398"/>
    </location>
</feature>
<dbReference type="GO" id="GO:0030915">
    <property type="term" value="C:Smc5-Smc6 complex"/>
    <property type="evidence" value="ECO:0007669"/>
    <property type="project" value="TreeGrafter"/>
</dbReference>
<sequence>MSASRASASGSRNKPLPSQTNGVAAAASNGRRSRSSATRQRGNNDEGSGLDGDADGENDPAAARQRKRLRQIKHEAMDGAAAAARGPMGDSQTQPEAEASTSTARTSSLTPPPSMPTASDAGSTALAEIKREEQMLNSHSQAGPSQATDGEDEEIEAGPSSGRQTQPETAAAAFQSDENAIERDADGFIPGSIVRVKLENFLTYDSVEFAPGPHLNMIIGPNGTGKSAIVCAIALGLGWKPATLGRAKDVAAFVKQGQEDGFTEIELKGPIGERNTVIKRIIHRKNNQNEYRLNGKKATSNEIKEAVQHFDIDVGNLCCFLPQDKVAEFARMDPSRLLIETEKAAGDGNLEHWHEKLVGYGAEVRDLEGKLQEERDEQQNLEQRNEVLSRDVDRFEEKRRLEDEVALLEVRLPFAEYTRARTAYSKARDAKIERKADLNALRQANQPLERKVDDMKEEQRKLESRKQRWEEKVKKLDREIMKHVKTVDELDTDMTDLYGSMENMKSREKMHQSLIAKLKQEIATLEAIIGQQPQQADTSDVDQALRQTRASMRQIEERQRAIQERIEDIGIENHSLHSTKDETLRKLQRLDDARGRKIQMLRTADAHAVKAIEWLRANQNLFQQKVYEPVMLEVSVKDSRATAHVESCINWQQMRTFVCQTRADYDLFTRELVDKHKLKLNVSELEGARSTRQMEAQRPFQIDDIRRMGFDDFVCNLVEAPEPVMQFLYSSCNVHTIPVAFGDTVNLEQAESTKQLRRYIANGANHTIQYSEYGNRLPQTMSRDLNAPRTLTQTANQAEKKRLEQVMKDVAEKLSETESKVGELQGDLAREKEAMAEEKAKKEDLERQRQDALRALHEWERAKVDADQKRKRLDMELRKPSAQQERQRIAKQLESKTLKRLEAVSTLHGIVVDQVQLRAEVDVALLAELQHASNYSAWKSYLHTKDNDFIEAENRYKDASLALEQAKKACDKHRESAQARLDLLPQEVKDRFEEEQQQEADRNEPAMDIGQIQSQLFEKRAALELAQGVSPAVVEAYKKRAAQIKSLDESIIIKERDLVKKMTKLEKIKEKWYPELDRLVKQVSEKFSAAFDRIGCAGEVRLSEADDHHYEKWGIDILVKFRDSENLQLLTGQRQSGGERSLSTILYLMSLTELYRCPFSLVDEINQGMDQRAERAVHDQMVEVTCRSSAGQYFLITPKLLTELRYHERMKVLIINNGEWMPEKLSLARYAKLATGGMAGGAATASGSSGRAIVV</sequence>
<dbReference type="GO" id="GO:0003697">
    <property type="term" value="F:single-stranded DNA binding"/>
    <property type="evidence" value="ECO:0007669"/>
    <property type="project" value="TreeGrafter"/>
</dbReference>
<keyword evidence="7" id="KW-0378">Hydrolase</keyword>
<keyword evidence="8" id="KW-1185">Reference proteome</keyword>
<feature type="compositionally biased region" description="Low complexity" evidence="5">
    <location>
        <begin position="24"/>
        <end position="39"/>
    </location>
</feature>
<evidence type="ECO:0000259" key="6">
    <source>
        <dbReference type="Pfam" id="PF02463"/>
    </source>
</evidence>
<evidence type="ECO:0000313" key="7">
    <source>
        <dbReference type="EMBL" id="PWN26449.1"/>
    </source>
</evidence>
<dbReference type="Gene3D" id="3.40.50.300">
    <property type="entry name" value="P-loop containing nucleotide triphosphate hydrolases"/>
    <property type="match status" value="2"/>
</dbReference>
<feature type="region of interest" description="Disordered" evidence="5">
    <location>
        <begin position="135"/>
        <end position="174"/>
    </location>
</feature>
<feature type="coiled-coil region" evidence="4">
    <location>
        <begin position="800"/>
        <end position="876"/>
    </location>
</feature>